<dbReference type="Proteomes" id="UP000223606">
    <property type="component" value="Chromosome 1"/>
</dbReference>
<evidence type="ECO:0000313" key="9">
    <source>
        <dbReference type="EMBL" id="SON55702.1"/>
    </source>
</evidence>
<dbReference type="Pfam" id="PF02653">
    <property type="entry name" value="BPD_transp_2"/>
    <property type="match status" value="1"/>
</dbReference>
<evidence type="ECO:0000256" key="1">
    <source>
        <dbReference type="ARBA" id="ARBA00004651"/>
    </source>
</evidence>
<dbReference type="KEGG" id="hdi:HDIA_2161"/>
<keyword evidence="2" id="KW-0813">Transport</keyword>
<evidence type="ECO:0000256" key="7">
    <source>
        <dbReference type="ARBA" id="ARBA00023136"/>
    </source>
</evidence>
<dbReference type="GO" id="GO:0022857">
    <property type="term" value="F:transmembrane transporter activity"/>
    <property type="evidence" value="ECO:0007669"/>
    <property type="project" value="InterPro"/>
</dbReference>
<keyword evidence="10" id="KW-1185">Reference proteome</keyword>
<accession>A0A2C9D5U4</accession>
<evidence type="ECO:0000256" key="2">
    <source>
        <dbReference type="ARBA" id="ARBA00022448"/>
    </source>
</evidence>
<dbReference type="GO" id="GO:0005886">
    <property type="term" value="C:plasma membrane"/>
    <property type="evidence" value="ECO:0007669"/>
    <property type="project" value="UniProtKB-SubCell"/>
</dbReference>
<feature type="transmembrane region" description="Helical" evidence="8">
    <location>
        <begin position="80"/>
        <end position="101"/>
    </location>
</feature>
<dbReference type="CDD" id="cd06579">
    <property type="entry name" value="TM_PBP1_transp_AraH_like"/>
    <property type="match status" value="1"/>
</dbReference>
<feature type="transmembrane region" description="Helical" evidence="8">
    <location>
        <begin position="270"/>
        <end position="289"/>
    </location>
</feature>
<evidence type="ECO:0000256" key="6">
    <source>
        <dbReference type="ARBA" id="ARBA00022989"/>
    </source>
</evidence>
<feature type="transmembrane region" description="Helical" evidence="8">
    <location>
        <begin position="14"/>
        <end position="33"/>
    </location>
</feature>
<evidence type="ECO:0000256" key="3">
    <source>
        <dbReference type="ARBA" id="ARBA00022475"/>
    </source>
</evidence>
<dbReference type="AlphaFoldDB" id="A0A2C9D5U4"/>
<feature type="transmembrane region" description="Helical" evidence="8">
    <location>
        <begin position="245"/>
        <end position="263"/>
    </location>
</feature>
<comment type="subcellular location">
    <subcellularLocation>
        <location evidence="1">Cell membrane</location>
        <topology evidence="1">Multi-pass membrane protein</topology>
    </subcellularLocation>
</comment>
<evidence type="ECO:0000313" key="10">
    <source>
        <dbReference type="Proteomes" id="UP000223606"/>
    </source>
</evidence>
<dbReference type="PANTHER" id="PTHR32196">
    <property type="entry name" value="ABC TRANSPORTER PERMEASE PROTEIN YPHD-RELATED-RELATED"/>
    <property type="match status" value="1"/>
</dbReference>
<evidence type="ECO:0000256" key="5">
    <source>
        <dbReference type="ARBA" id="ARBA00022692"/>
    </source>
</evidence>
<feature type="transmembrane region" description="Helical" evidence="8">
    <location>
        <begin position="213"/>
        <end position="233"/>
    </location>
</feature>
<evidence type="ECO:0000256" key="4">
    <source>
        <dbReference type="ARBA" id="ARBA00022519"/>
    </source>
</evidence>
<evidence type="ECO:0000256" key="8">
    <source>
        <dbReference type="SAM" id="Phobius"/>
    </source>
</evidence>
<keyword evidence="7 8" id="KW-0472">Membrane</keyword>
<organism evidence="9 10">
    <name type="scientific">Hartmannibacter diazotrophicus</name>
    <dbReference type="NCBI Taxonomy" id="1482074"/>
    <lineage>
        <taxon>Bacteria</taxon>
        <taxon>Pseudomonadati</taxon>
        <taxon>Pseudomonadota</taxon>
        <taxon>Alphaproteobacteria</taxon>
        <taxon>Hyphomicrobiales</taxon>
        <taxon>Pleomorphomonadaceae</taxon>
        <taxon>Hartmannibacter</taxon>
    </lineage>
</organism>
<feature type="transmembrane region" description="Helical" evidence="8">
    <location>
        <begin position="160"/>
        <end position="182"/>
    </location>
</feature>
<gene>
    <name evidence="9" type="primary">rbsC_8</name>
    <name evidence="9" type="ORF">HDIA_2161</name>
</gene>
<protein>
    <submittedName>
        <fullName evidence="9">Ribose transport system permease protein RbsC</fullName>
    </submittedName>
</protein>
<keyword evidence="4" id="KW-0997">Cell inner membrane</keyword>
<dbReference type="EMBL" id="LT960614">
    <property type="protein sequence ID" value="SON55702.1"/>
    <property type="molecule type" value="Genomic_DNA"/>
</dbReference>
<dbReference type="OrthoDB" id="5422926at2"/>
<reference evidence="10" key="1">
    <citation type="submission" date="2017-09" db="EMBL/GenBank/DDBJ databases">
        <title>Genome sequence of Nannocystis excedens DSM 71.</title>
        <authorList>
            <person name="Blom J."/>
        </authorList>
    </citation>
    <scope>NUCLEOTIDE SEQUENCE [LARGE SCALE GENOMIC DNA]</scope>
    <source>
        <strain evidence="10">type strain: E19</strain>
    </source>
</reference>
<feature type="transmembrane region" description="Helical" evidence="8">
    <location>
        <begin position="295"/>
        <end position="314"/>
    </location>
</feature>
<keyword evidence="5 8" id="KW-0812">Transmembrane</keyword>
<sequence>MIERFLTRMTSQDASQASLVAAIVLFAGCALFVPHFLELSNLSNVLRVSSILALAASGQALVIIMAGIDFSVGSSVAFGSVMTVLAMQIVPVPLAFAAGAATMIATGGLNGLLIAYAGLPPFLATLGMLMLLHSTASIAVGGLPVEASVSEDVYFLGRGIVYGIPVPILIAAVALIALHVLLAKTSLGRRLRLIGSNPEAARLAGLPVRRTMLTGYAIAGCFVALAGLILTSRVASGQPNLMPNLPFESIAACAIGGISLAGGRGSAVQVLWGVLIIAMINNAIVLLNLPAAAQLATLGIAMAVAASGPALASLKRLSAAARIRTETAKP</sequence>
<feature type="transmembrane region" description="Helical" evidence="8">
    <location>
        <begin position="113"/>
        <end position="140"/>
    </location>
</feature>
<dbReference type="PROSITE" id="PS51257">
    <property type="entry name" value="PROKAR_LIPOPROTEIN"/>
    <property type="match status" value="1"/>
</dbReference>
<keyword evidence="6 8" id="KW-1133">Transmembrane helix</keyword>
<proteinExistence type="predicted"/>
<keyword evidence="3" id="KW-1003">Cell membrane</keyword>
<dbReference type="PANTHER" id="PTHR32196:SF21">
    <property type="entry name" value="ABC TRANSPORTER PERMEASE PROTEIN YPHD-RELATED"/>
    <property type="match status" value="1"/>
</dbReference>
<feature type="transmembrane region" description="Helical" evidence="8">
    <location>
        <begin position="45"/>
        <end position="68"/>
    </location>
</feature>
<name>A0A2C9D5U4_9HYPH</name>
<dbReference type="RefSeq" id="WP_099556174.1">
    <property type="nucleotide sequence ID" value="NZ_LT960614.1"/>
</dbReference>
<dbReference type="InterPro" id="IPR001851">
    <property type="entry name" value="ABC_transp_permease"/>
</dbReference>